<evidence type="ECO:0000313" key="2">
    <source>
        <dbReference type="EMBL" id="SDW07755.1"/>
    </source>
</evidence>
<feature type="signal peptide" evidence="1">
    <location>
        <begin position="1"/>
        <end position="19"/>
    </location>
</feature>
<dbReference type="OrthoDB" id="5768931at2"/>
<evidence type="ECO:0000256" key="1">
    <source>
        <dbReference type="SAM" id="SignalP"/>
    </source>
</evidence>
<dbReference type="STRING" id="1058.SAMN05421783_101319"/>
<proteinExistence type="predicted"/>
<dbReference type="RefSeq" id="WP_093027438.1">
    <property type="nucleotide sequence ID" value="NZ_FNNZ01000001.1"/>
</dbReference>
<accession>A0A1H2QKZ8</accession>
<gene>
    <name evidence="2" type="ORF">SAMN05421783_101319</name>
</gene>
<name>A0A1H2QKZ8_THIRO</name>
<dbReference type="AlphaFoldDB" id="A0A1H2QKZ8"/>
<feature type="chain" id="PRO_5011507446" evidence="1">
    <location>
        <begin position="20"/>
        <end position="129"/>
    </location>
</feature>
<dbReference type="EMBL" id="FNNZ01000001">
    <property type="protein sequence ID" value="SDW07755.1"/>
    <property type="molecule type" value="Genomic_DNA"/>
</dbReference>
<evidence type="ECO:0000313" key="3">
    <source>
        <dbReference type="Proteomes" id="UP000198816"/>
    </source>
</evidence>
<dbReference type="Proteomes" id="UP000198816">
    <property type="component" value="Unassembled WGS sequence"/>
</dbReference>
<protein>
    <submittedName>
        <fullName evidence="2">Uncharacterized protein</fullName>
    </submittedName>
</protein>
<reference evidence="3" key="1">
    <citation type="submission" date="2016-10" db="EMBL/GenBank/DDBJ databases">
        <authorList>
            <person name="Varghese N."/>
            <person name="Submissions S."/>
        </authorList>
    </citation>
    <scope>NUCLEOTIDE SEQUENCE [LARGE SCALE GENOMIC DNA]</scope>
    <source>
        <strain evidence="3">DSM 217</strain>
    </source>
</reference>
<keyword evidence="3" id="KW-1185">Reference proteome</keyword>
<organism evidence="2 3">
    <name type="scientific">Thiocapsa roseopersicina</name>
    <dbReference type="NCBI Taxonomy" id="1058"/>
    <lineage>
        <taxon>Bacteria</taxon>
        <taxon>Pseudomonadati</taxon>
        <taxon>Pseudomonadota</taxon>
        <taxon>Gammaproteobacteria</taxon>
        <taxon>Chromatiales</taxon>
        <taxon>Chromatiaceae</taxon>
        <taxon>Thiocapsa</taxon>
    </lineage>
</organism>
<keyword evidence="1" id="KW-0732">Signal</keyword>
<sequence>MKTSSILLIAALVGSSAVAADTRPLAIGLDGSFENERSFATQAGHDWYRQQRRIAAELMAEHMLARLHELSDEVVPDTCVRGDASPSGRFASAELEQIAHALADSRVLELLETSPYYAAVVEGREPITN</sequence>